<dbReference type="PANTHER" id="PTHR31760:SF0">
    <property type="entry name" value="S-ADENOSYL-L-METHIONINE-DEPENDENT METHYLTRANSFERASES SUPERFAMILY PROTEIN"/>
    <property type="match status" value="1"/>
</dbReference>
<dbReference type="Gene3D" id="3.40.50.150">
    <property type="entry name" value="Vaccinia Virus protein VP39"/>
    <property type="match status" value="1"/>
</dbReference>
<comment type="subcellular location">
    <subcellularLocation>
        <location evidence="6">Cytoplasm</location>
    </subcellularLocation>
</comment>
<name>A0AA41YK62_9PROT</name>
<keyword evidence="4 6" id="KW-0808">Transferase</keyword>
<evidence type="ECO:0000256" key="1">
    <source>
        <dbReference type="ARBA" id="ARBA00022490"/>
    </source>
</evidence>
<dbReference type="NCBIfam" id="TIGR00138">
    <property type="entry name" value="rsmG_gidB"/>
    <property type="match status" value="1"/>
</dbReference>
<feature type="binding site" evidence="6">
    <location>
        <position position="133"/>
    </location>
    <ligand>
        <name>S-adenosyl-L-methionine</name>
        <dbReference type="ChEBI" id="CHEBI:59789"/>
    </ligand>
</feature>
<keyword evidence="2 6" id="KW-0698">rRNA processing</keyword>
<keyword evidence="5 6" id="KW-0949">S-adenosyl-L-methionine</keyword>
<dbReference type="EC" id="2.1.1.170" evidence="6"/>
<dbReference type="Proteomes" id="UP001165679">
    <property type="component" value="Unassembled WGS sequence"/>
</dbReference>
<protein>
    <recommendedName>
        <fullName evidence="6">Ribosomal RNA small subunit methyltransferase G</fullName>
        <ecNumber evidence="6">2.1.1.170</ecNumber>
    </recommendedName>
    <alternativeName>
        <fullName evidence="6">16S rRNA 7-methylguanosine methyltransferase</fullName>
        <shortName evidence="6">16S rRNA m7G methyltransferase</shortName>
    </alternativeName>
</protein>
<evidence type="ECO:0000256" key="5">
    <source>
        <dbReference type="ARBA" id="ARBA00022691"/>
    </source>
</evidence>
<feature type="binding site" evidence="6">
    <location>
        <begin position="119"/>
        <end position="120"/>
    </location>
    <ligand>
        <name>S-adenosyl-L-methionine</name>
        <dbReference type="ChEBI" id="CHEBI:59789"/>
    </ligand>
</feature>
<evidence type="ECO:0000256" key="6">
    <source>
        <dbReference type="HAMAP-Rule" id="MF_00074"/>
    </source>
</evidence>
<keyword evidence="3 6" id="KW-0489">Methyltransferase</keyword>
<dbReference type="InterPro" id="IPR029063">
    <property type="entry name" value="SAM-dependent_MTases_sf"/>
</dbReference>
<feature type="binding site" evidence="6">
    <location>
        <position position="75"/>
    </location>
    <ligand>
        <name>S-adenosyl-L-methionine</name>
        <dbReference type="ChEBI" id="CHEBI:59789"/>
    </ligand>
</feature>
<dbReference type="EMBL" id="JAPDNT010000001">
    <property type="protein sequence ID" value="MCW3473647.1"/>
    <property type="molecule type" value="Genomic_DNA"/>
</dbReference>
<gene>
    <name evidence="6 7" type="primary">rsmG</name>
    <name evidence="7" type="ORF">OL599_03575</name>
</gene>
<accession>A0AA41YK62</accession>
<organism evidence="7 8">
    <name type="scientific">Limobrevibacterium gyesilva</name>
    <dbReference type="NCBI Taxonomy" id="2991712"/>
    <lineage>
        <taxon>Bacteria</taxon>
        <taxon>Pseudomonadati</taxon>
        <taxon>Pseudomonadota</taxon>
        <taxon>Alphaproteobacteria</taxon>
        <taxon>Acetobacterales</taxon>
        <taxon>Acetobacteraceae</taxon>
        <taxon>Limobrevibacterium</taxon>
    </lineage>
</organism>
<comment type="catalytic activity">
    <reaction evidence="6">
        <text>guanosine(527) in 16S rRNA + S-adenosyl-L-methionine = N(7)-methylguanosine(527) in 16S rRNA + S-adenosyl-L-homocysteine</text>
        <dbReference type="Rhea" id="RHEA:42732"/>
        <dbReference type="Rhea" id="RHEA-COMP:10209"/>
        <dbReference type="Rhea" id="RHEA-COMP:10210"/>
        <dbReference type="ChEBI" id="CHEBI:57856"/>
        <dbReference type="ChEBI" id="CHEBI:59789"/>
        <dbReference type="ChEBI" id="CHEBI:74269"/>
        <dbReference type="ChEBI" id="CHEBI:74480"/>
        <dbReference type="EC" id="2.1.1.170"/>
    </reaction>
</comment>
<evidence type="ECO:0000313" key="7">
    <source>
        <dbReference type="EMBL" id="MCW3473647.1"/>
    </source>
</evidence>
<dbReference type="PANTHER" id="PTHR31760">
    <property type="entry name" value="S-ADENOSYL-L-METHIONINE-DEPENDENT METHYLTRANSFERASES SUPERFAMILY PROTEIN"/>
    <property type="match status" value="1"/>
</dbReference>
<keyword evidence="8" id="KW-1185">Reference proteome</keyword>
<dbReference type="RefSeq" id="WP_264712227.1">
    <property type="nucleotide sequence ID" value="NZ_JAPDNT010000001.1"/>
</dbReference>
<keyword evidence="1 6" id="KW-0963">Cytoplasm</keyword>
<reference evidence="7" key="2">
    <citation type="submission" date="2022-10" db="EMBL/GenBank/DDBJ databases">
        <authorList>
            <person name="Trinh H.N."/>
        </authorList>
    </citation>
    <scope>NUCLEOTIDE SEQUENCE</scope>
    <source>
        <strain evidence="7">RN2-1</strain>
    </source>
</reference>
<sequence length="204" mass="21982">MKHQNSTPVGVSRETVERLRIYADLLLRWNRTINLISRKDEGVVWDRHIADALALLPLLPPDFSHAIDLGSGGGLPGLVLAIASGRPFHLVESDQRKAAFLREAVRAADAPATVHASRIEMVRLPPAPVVTARALAPLATLLDLAAPLLAPGGFCLFPKGRSASDELTQAAAQWHMHVDRMASPTDPAASILRISEISRVGHKS</sequence>
<dbReference type="Pfam" id="PF02527">
    <property type="entry name" value="GidB"/>
    <property type="match status" value="1"/>
</dbReference>
<dbReference type="SUPFAM" id="SSF53335">
    <property type="entry name" value="S-adenosyl-L-methionine-dependent methyltransferases"/>
    <property type="match status" value="1"/>
</dbReference>
<dbReference type="HAMAP" id="MF_00074">
    <property type="entry name" value="16SrRNA_methyltr_G"/>
    <property type="match status" value="1"/>
</dbReference>
<evidence type="ECO:0000256" key="4">
    <source>
        <dbReference type="ARBA" id="ARBA00022679"/>
    </source>
</evidence>
<feature type="binding site" evidence="6">
    <location>
        <position position="70"/>
    </location>
    <ligand>
        <name>S-adenosyl-L-methionine</name>
        <dbReference type="ChEBI" id="CHEBI:59789"/>
    </ligand>
</feature>
<evidence type="ECO:0000256" key="2">
    <source>
        <dbReference type="ARBA" id="ARBA00022552"/>
    </source>
</evidence>
<comment type="similarity">
    <text evidence="6">Belongs to the methyltransferase superfamily. RNA methyltransferase RsmG family.</text>
</comment>
<reference evidence="7" key="1">
    <citation type="submission" date="2022-09" db="EMBL/GenBank/DDBJ databases">
        <title>Rhodovastum sp. nov. RN2-1 isolated from soil in Seongnam, South Korea.</title>
        <authorList>
            <person name="Le N.T."/>
        </authorList>
    </citation>
    <scope>NUCLEOTIDE SEQUENCE</scope>
    <source>
        <strain evidence="7">RN2-1</strain>
    </source>
</reference>
<dbReference type="InterPro" id="IPR003682">
    <property type="entry name" value="rRNA_ssu_MeTfrase_G"/>
</dbReference>
<comment type="caution">
    <text evidence="7">The sequence shown here is derived from an EMBL/GenBank/DDBJ whole genome shotgun (WGS) entry which is preliminary data.</text>
</comment>
<evidence type="ECO:0000256" key="3">
    <source>
        <dbReference type="ARBA" id="ARBA00022603"/>
    </source>
</evidence>
<comment type="caution">
    <text evidence="6">Lacks conserved residue(s) required for the propagation of feature annotation.</text>
</comment>
<comment type="function">
    <text evidence="6">Specifically methylates the N7 position of guanine in position 527 of 16S rRNA.</text>
</comment>
<dbReference type="GO" id="GO:0070043">
    <property type="term" value="F:rRNA (guanine-N7-)-methyltransferase activity"/>
    <property type="evidence" value="ECO:0007669"/>
    <property type="project" value="UniProtKB-UniRule"/>
</dbReference>
<dbReference type="AlphaFoldDB" id="A0AA41YK62"/>
<dbReference type="GO" id="GO:0005829">
    <property type="term" value="C:cytosol"/>
    <property type="evidence" value="ECO:0007669"/>
    <property type="project" value="TreeGrafter"/>
</dbReference>
<evidence type="ECO:0000313" key="8">
    <source>
        <dbReference type="Proteomes" id="UP001165679"/>
    </source>
</evidence>
<proteinExistence type="inferred from homology"/>